<reference evidence="12 13" key="1">
    <citation type="submission" date="2017-03" db="EMBL/GenBank/DDBJ databases">
        <title>Genome sequence of Clostridium hungatei DSM 14427.</title>
        <authorList>
            <person name="Poehlein A."/>
            <person name="Daniel R."/>
        </authorList>
    </citation>
    <scope>NUCLEOTIDE SEQUENCE [LARGE SCALE GENOMIC DNA]</scope>
    <source>
        <strain evidence="12 13">DSM 14427</strain>
    </source>
</reference>
<dbReference type="InterPro" id="IPR052781">
    <property type="entry name" value="Cys_protease_inhibitor_I42"/>
</dbReference>
<dbReference type="InterPro" id="IPR018990">
    <property type="entry name" value="Prot_inh_I42_chagasin"/>
</dbReference>
<evidence type="ECO:0000256" key="5">
    <source>
        <dbReference type="ARBA" id="ARBA00022729"/>
    </source>
</evidence>
<dbReference type="InterPro" id="IPR016134">
    <property type="entry name" value="Dockerin_dom"/>
</dbReference>
<dbReference type="OrthoDB" id="48736at2"/>
<dbReference type="InterPro" id="IPR002105">
    <property type="entry name" value="Dockerin_1_rpt"/>
</dbReference>
<evidence type="ECO:0000256" key="10">
    <source>
        <dbReference type="ARBA" id="ARBA00023326"/>
    </source>
</evidence>
<dbReference type="GO" id="GO:0008810">
    <property type="term" value="F:cellulase activity"/>
    <property type="evidence" value="ECO:0007669"/>
    <property type="project" value="UniProtKB-EC"/>
</dbReference>
<dbReference type="GO" id="GO:0030245">
    <property type="term" value="P:cellulose catabolic process"/>
    <property type="evidence" value="ECO:0007669"/>
    <property type="project" value="UniProtKB-KW"/>
</dbReference>
<dbReference type="SUPFAM" id="SSF141066">
    <property type="entry name" value="ICP-like"/>
    <property type="match status" value="2"/>
</dbReference>
<evidence type="ECO:0000256" key="8">
    <source>
        <dbReference type="ARBA" id="ARBA00023277"/>
    </source>
</evidence>
<dbReference type="SUPFAM" id="SSF63446">
    <property type="entry name" value="Type I dockerin domain"/>
    <property type="match status" value="1"/>
</dbReference>
<keyword evidence="10" id="KW-0624">Polysaccharide degradation</keyword>
<evidence type="ECO:0000256" key="9">
    <source>
        <dbReference type="ARBA" id="ARBA00023295"/>
    </source>
</evidence>
<evidence type="ECO:0000313" key="13">
    <source>
        <dbReference type="Proteomes" id="UP000191554"/>
    </source>
</evidence>
<dbReference type="EMBL" id="MZGX01000024">
    <property type="protein sequence ID" value="OPX42790.1"/>
    <property type="molecule type" value="Genomic_DNA"/>
</dbReference>
<keyword evidence="9 12" id="KW-0326">Glycosidase</keyword>
<sequence length="317" mass="35386">MKTLFFSISKRRAAAFSLAVLLIFTLIIPINSANAKEYIEDGVAYSYTYFGDLNSDHDINIFDCMMLQAYLAGTPTSVGTLDLKAAELNGDGSVDALDLALLKQMLLWKITRFPVIDTFISTQNESMLDADLNKTFKISLKESGSTGYQWTYTVSDIAAVNLKSVESFTSYAPDVVGAPAQKIWTFEALLPGKYTLTFENRRSWDTAAPPLQTVKVDIFVSTVDGCKINVKAHEPFKISLVEGGFAGYIWSYTPSEEKVFLLMSEESVYKAKPNVYDAFSQTTWTFNALKPGKYTLLFTRRPIEATVLCEINVEEEQ</sequence>
<dbReference type="InterPro" id="IPR036439">
    <property type="entry name" value="Dockerin_dom_sf"/>
</dbReference>
<keyword evidence="3" id="KW-0646">Protease inhibitor</keyword>
<dbReference type="GO" id="GO:0004869">
    <property type="term" value="F:cysteine-type endopeptidase inhibitor activity"/>
    <property type="evidence" value="ECO:0007669"/>
    <property type="project" value="UniProtKB-KW"/>
</dbReference>
<feature type="domain" description="Dockerin" evidence="11">
    <location>
        <begin position="46"/>
        <end position="115"/>
    </location>
</feature>
<proteinExistence type="predicted"/>
<comment type="caution">
    <text evidence="12">The sequence shown here is derived from an EMBL/GenBank/DDBJ whole genome shotgun (WGS) entry which is preliminary data.</text>
</comment>
<evidence type="ECO:0000256" key="1">
    <source>
        <dbReference type="ARBA" id="ARBA00000966"/>
    </source>
</evidence>
<dbReference type="Pfam" id="PF00404">
    <property type="entry name" value="Dockerin_1"/>
    <property type="match status" value="1"/>
</dbReference>
<protein>
    <recommendedName>
        <fullName evidence="2">cellulase</fullName>
        <ecNumber evidence="2">3.2.1.4</ecNumber>
    </recommendedName>
</protein>
<dbReference type="PANTHER" id="PTHR36530">
    <property type="entry name" value="INHIBITOR OF CYSTEINE PEPTIDASE"/>
    <property type="match status" value="1"/>
</dbReference>
<evidence type="ECO:0000256" key="6">
    <source>
        <dbReference type="ARBA" id="ARBA00022801"/>
    </source>
</evidence>
<evidence type="ECO:0000313" key="12">
    <source>
        <dbReference type="EMBL" id="OPX42790.1"/>
    </source>
</evidence>
<dbReference type="Pfam" id="PF09394">
    <property type="entry name" value="Inhibitor_I42"/>
    <property type="match status" value="2"/>
</dbReference>
<evidence type="ECO:0000256" key="2">
    <source>
        <dbReference type="ARBA" id="ARBA00012601"/>
    </source>
</evidence>
<dbReference type="InterPro" id="IPR036331">
    <property type="entry name" value="Chagasin-like_sf"/>
</dbReference>
<dbReference type="Gene3D" id="1.10.1330.10">
    <property type="entry name" value="Dockerin domain"/>
    <property type="match status" value="1"/>
</dbReference>
<keyword evidence="5" id="KW-0732">Signal</keyword>
<keyword evidence="7" id="KW-0136">Cellulose degradation</keyword>
<evidence type="ECO:0000256" key="4">
    <source>
        <dbReference type="ARBA" id="ARBA00022704"/>
    </source>
</evidence>
<keyword evidence="13" id="KW-1185">Reference proteome</keyword>
<evidence type="ECO:0000259" key="11">
    <source>
        <dbReference type="PROSITE" id="PS51766"/>
    </source>
</evidence>
<dbReference type="PANTHER" id="PTHR36530:SF1">
    <property type="entry name" value="AMOEBIASIN-1"/>
    <property type="match status" value="1"/>
</dbReference>
<dbReference type="CDD" id="cd14256">
    <property type="entry name" value="Dockerin_I"/>
    <property type="match status" value="1"/>
</dbReference>
<accession>A0A1V4SG13</accession>
<dbReference type="Gene3D" id="2.60.40.2020">
    <property type="match status" value="2"/>
</dbReference>
<dbReference type="EC" id="3.2.1.4" evidence="2"/>
<keyword evidence="6 12" id="KW-0378">Hydrolase</keyword>
<name>A0A1V4SG13_RUMHU</name>
<dbReference type="RefSeq" id="WP_080065713.1">
    <property type="nucleotide sequence ID" value="NZ_MZGX01000024.1"/>
</dbReference>
<evidence type="ECO:0000256" key="3">
    <source>
        <dbReference type="ARBA" id="ARBA00022690"/>
    </source>
</evidence>
<evidence type="ECO:0000256" key="7">
    <source>
        <dbReference type="ARBA" id="ARBA00023001"/>
    </source>
</evidence>
<organism evidence="12 13">
    <name type="scientific">Ruminiclostridium hungatei</name>
    <name type="common">Clostridium hungatei</name>
    <dbReference type="NCBI Taxonomy" id="48256"/>
    <lineage>
        <taxon>Bacteria</taxon>
        <taxon>Bacillati</taxon>
        <taxon>Bacillota</taxon>
        <taxon>Clostridia</taxon>
        <taxon>Eubacteriales</taxon>
        <taxon>Oscillospiraceae</taxon>
        <taxon>Ruminiclostridium</taxon>
    </lineage>
</organism>
<gene>
    <name evidence="12" type="primary">celCCG_6</name>
    <name evidence="12" type="ORF">CLHUN_32740</name>
</gene>
<keyword evidence="4" id="KW-0789">Thiol protease inhibitor</keyword>
<comment type="catalytic activity">
    <reaction evidence="1">
        <text>Endohydrolysis of (1-&gt;4)-beta-D-glucosidic linkages in cellulose, lichenin and cereal beta-D-glucans.</text>
        <dbReference type="EC" id="3.2.1.4"/>
    </reaction>
</comment>
<dbReference type="Proteomes" id="UP000191554">
    <property type="component" value="Unassembled WGS sequence"/>
</dbReference>
<keyword evidence="8" id="KW-0119">Carbohydrate metabolism</keyword>
<dbReference type="AlphaFoldDB" id="A0A1V4SG13"/>
<dbReference type="STRING" id="48256.CLHUN_32740"/>
<dbReference type="PROSITE" id="PS51766">
    <property type="entry name" value="DOCKERIN"/>
    <property type="match status" value="1"/>
</dbReference>